<dbReference type="PANTHER" id="PTHR43046:SF12">
    <property type="entry name" value="GDP-MANNOSE MANNOSYL HYDROLASE"/>
    <property type="match status" value="1"/>
</dbReference>
<accession>A0A0A6UDF8</accession>
<dbReference type="Pfam" id="PF00293">
    <property type="entry name" value="NUDIX"/>
    <property type="match status" value="1"/>
</dbReference>
<reference evidence="7 8" key="1">
    <citation type="submission" date="2014-10" db="EMBL/GenBank/DDBJ databases">
        <title>Draft genome sequence of Actinoplanes utahensis NRRL 12052.</title>
        <authorList>
            <person name="Velasco-Bucheli B."/>
            <person name="del Cerro C."/>
            <person name="Hormigo D."/>
            <person name="Garcia J.L."/>
            <person name="Acebal C."/>
            <person name="Arroyo M."/>
            <person name="de la Mata I."/>
        </authorList>
    </citation>
    <scope>NUCLEOTIDE SEQUENCE [LARGE SCALE GENOMIC DNA]</scope>
    <source>
        <strain evidence="7 8">NRRL 12052</strain>
    </source>
</reference>
<dbReference type="InterPro" id="IPR015797">
    <property type="entry name" value="NUDIX_hydrolase-like_dom_sf"/>
</dbReference>
<keyword evidence="3 5" id="KW-0378">Hydrolase</keyword>
<dbReference type="CDD" id="cd04685">
    <property type="entry name" value="NUDIX_Hydrolase"/>
    <property type="match status" value="1"/>
</dbReference>
<dbReference type="InterPro" id="IPR000086">
    <property type="entry name" value="NUDIX_hydrolase_dom"/>
</dbReference>
<dbReference type="PROSITE" id="PS00893">
    <property type="entry name" value="NUDIX_BOX"/>
    <property type="match status" value="1"/>
</dbReference>
<dbReference type="GO" id="GO:0016787">
    <property type="term" value="F:hydrolase activity"/>
    <property type="evidence" value="ECO:0007669"/>
    <property type="project" value="UniProtKB-KW"/>
</dbReference>
<keyword evidence="4" id="KW-0460">Magnesium</keyword>
<evidence type="ECO:0000259" key="6">
    <source>
        <dbReference type="PROSITE" id="PS51462"/>
    </source>
</evidence>
<sequence>MPEYTRRSARAIVLDRADRVLLLRSALDPGDPSAGFGWFTPGGGVEPGEDIATTAARELAEEIGLTVPAPTLRWIASTAGPAGFDGGTGYFRDDFLLLRVDRHDVDTSGQTEWERRHYGGHHWWTVPDLHATTEIVYPAGLAALLTDTITGNLPPSPVELPWQP</sequence>
<evidence type="ECO:0000256" key="4">
    <source>
        <dbReference type="ARBA" id="ARBA00022842"/>
    </source>
</evidence>
<dbReference type="OrthoDB" id="3214694at2"/>
<dbReference type="STRING" id="1869.MB27_33820"/>
<feature type="domain" description="Nudix hydrolase" evidence="6">
    <location>
        <begin position="4"/>
        <end position="142"/>
    </location>
</feature>
<dbReference type="InterPro" id="IPR020476">
    <property type="entry name" value="Nudix_hydrolase"/>
</dbReference>
<comment type="similarity">
    <text evidence="2 5">Belongs to the Nudix hydrolase family.</text>
</comment>
<dbReference type="AlphaFoldDB" id="A0A0A6UDF8"/>
<dbReference type="PANTHER" id="PTHR43046">
    <property type="entry name" value="GDP-MANNOSE MANNOSYL HYDROLASE"/>
    <property type="match status" value="1"/>
</dbReference>
<comment type="cofactor">
    <cofactor evidence="1">
        <name>Mg(2+)</name>
        <dbReference type="ChEBI" id="CHEBI:18420"/>
    </cofactor>
</comment>
<organism evidence="7 8">
    <name type="scientific">Actinoplanes utahensis</name>
    <dbReference type="NCBI Taxonomy" id="1869"/>
    <lineage>
        <taxon>Bacteria</taxon>
        <taxon>Bacillati</taxon>
        <taxon>Actinomycetota</taxon>
        <taxon>Actinomycetes</taxon>
        <taxon>Micromonosporales</taxon>
        <taxon>Micromonosporaceae</taxon>
        <taxon>Actinoplanes</taxon>
    </lineage>
</organism>
<evidence type="ECO:0000256" key="2">
    <source>
        <dbReference type="ARBA" id="ARBA00005582"/>
    </source>
</evidence>
<dbReference type="RefSeq" id="WP_043531633.1">
    <property type="nucleotide sequence ID" value="NZ_BAABKU010000032.1"/>
</dbReference>
<evidence type="ECO:0000313" key="8">
    <source>
        <dbReference type="Proteomes" id="UP000054537"/>
    </source>
</evidence>
<name>A0A0A6UDF8_ACTUT</name>
<keyword evidence="8" id="KW-1185">Reference proteome</keyword>
<comment type="caution">
    <text evidence="7">The sequence shown here is derived from an EMBL/GenBank/DDBJ whole genome shotgun (WGS) entry which is preliminary data.</text>
</comment>
<evidence type="ECO:0000256" key="1">
    <source>
        <dbReference type="ARBA" id="ARBA00001946"/>
    </source>
</evidence>
<evidence type="ECO:0000313" key="7">
    <source>
        <dbReference type="EMBL" id="KHD73531.1"/>
    </source>
</evidence>
<evidence type="ECO:0000256" key="5">
    <source>
        <dbReference type="RuleBase" id="RU003476"/>
    </source>
</evidence>
<dbReference type="EMBL" id="JRTT01000130">
    <property type="protein sequence ID" value="KHD73531.1"/>
    <property type="molecule type" value="Genomic_DNA"/>
</dbReference>
<protein>
    <submittedName>
        <fullName evidence="7">RNA pyrophosphohydrolase</fullName>
    </submittedName>
</protein>
<dbReference type="Proteomes" id="UP000054537">
    <property type="component" value="Unassembled WGS sequence"/>
</dbReference>
<dbReference type="PRINTS" id="PR00502">
    <property type="entry name" value="NUDIXFAMILY"/>
</dbReference>
<evidence type="ECO:0000256" key="3">
    <source>
        <dbReference type="ARBA" id="ARBA00022801"/>
    </source>
</evidence>
<proteinExistence type="inferred from homology"/>
<dbReference type="InterPro" id="IPR020084">
    <property type="entry name" value="NUDIX_hydrolase_CS"/>
</dbReference>
<dbReference type="eggNOG" id="COG1051">
    <property type="taxonomic scope" value="Bacteria"/>
</dbReference>
<dbReference type="Gene3D" id="3.90.79.10">
    <property type="entry name" value="Nucleoside Triphosphate Pyrophosphohydrolase"/>
    <property type="match status" value="1"/>
</dbReference>
<gene>
    <name evidence="7" type="ORF">MB27_33820</name>
</gene>
<dbReference type="SUPFAM" id="SSF55811">
    <property type="entry name" value="Nudix"/>
    <property type="match status" value="1"/>
</dbReference>
<dbReference type="PROSITE" id="PS51462">
    <property type="entry name" value="NUDIX"/>
    <property type="match status" value="1"/>
</dbReference>